<dbReference type="Pfam" id="PF00196">
    <property type="entry name" value="GerE"/>
    <property type="match status" value="1"/>
</dbReference>
<dbReference type="RefSeq" id="WP_145909066.1">
    <property type="nucleotide sequence ID" value="NZ_BAAAMZ010000010.1"/>
</dbReference>
<dbReference type="SUPFAM" id="SSF46894">
    <property type="entry name" value="C-terminal effector domain of the bipartite response regulators"/>
    <property type="match status" value="1"/>
</dbReference>
<keyword evidence="7" id="KW-1185">Reference proteome</keyword>
<evidence type="ECO:0000313" key="6">
    <source>
        <dbReference type="EMBL" id="TWF91477.1"/>
    </source>
</evidence>
<evidence type="ECO:0000313" key="7">
    <source>
        <dbReference type="Proteomes" id="UP000317940"/>
    </source>
</evidence>
<dbReference type="PRINTS" id="PR00038">
    <property type="entry name" value="HTHLUXR"/>
</dbReference>
<dbReference type="GO" id="GO:0003677">
    <property type="term" value="F:DNA binding"/>
    <property type="evidence" value="ECO:0007669"/>
    <property type="project" value="UniProtKB-KW"/>
</dbReference>
<keyword evidence="1" id="KW-0805">Transcription regulation</keyword>
<dbReference type="PROSITE" id="PS50043">
    <property type="entry name" value="HTH_LUXR_2"/>
    <property type="match status" value="1"/>
</dbReference>
<accession>A0A561TWI6</accession>
<dbReference type="Gene3D" id="3.30.450.40">
    <property type="match status" value="1"/>
</dbReference>
<keyword evidence="3" id="KW-0804">Transcription</keyword>
<name>A0A561TWI6_9ACTN</name>
<dbReference type="SMART" id="SM00421">
    <property type="entry name" value="HTH_LUXR"/>
    <property type="match status" value="1"/>
</dbReference>
<dbReference type="CDD" id="cd06170">
    <property type="entry name" value="LuxR_C_like"/>
    <property type="match status" value="1"/>
</dbReference>
<gene>
    <name evidence="6" type="ORF">FHX73_12592</name>
</gene>
<dbReference type="OrthoDB" id="9815744at2"/>
<proteinExistence type="predicted"/>
<dbReference type="InterPro" id="IPR016032">
    <property type="entry name" value="Sig_transdc_resp-reg_C-effctor"/>
</dbReference>
<dbReference type="GO" id="GO:0006355">
    <property type="term" value="P:regulation of DNA-templated transcription"/>
    <property type="evidence" value="ECO:0007669"/>
    <property type="project" value="InterPro"/>
</dbReference>
<sequence>MSPAPAPLLVAHAARQAAARADSLADLGGELARQLHRLVPHDGYMLSGKDPVTGVGCFLVEHQGYSCAHFRRIKAAGLLDQQPYPPRRPADRPTSRPTVAVRDTTATAPPGVVPLLDSMADDGWGSEMRLDLVDRAAHWGTLILLRERRRPPFTPADIDNARQVAAPLAASLRGYVGRARPHPLRTAMPPGVLVIDENDGLASATPTGREWLRTCFPDLILDTDEDLSLTLWNVAAAARRQSEPVLSRIPTSHGFAALQAQLLTGARRGEVAVTIQAAGAGQLLPAVAAWYGLTPRERTVIDQVLDGRSSKQISHTLDLSQHTTNDHLKAIYRKIRVNGRDELVATLSC</sequence>
<dbReference type="InterPro" id="IPR029016">
    <property type="entry name" value="GAF-like_dom_sf"/>
</dbReference>
<feature type="region of interest" description="Disordered" evidence="4">
    <location>
        <begin position="79"/>
        <end position="111"/>
    </location>
</feature>
<evidence type="ECO:0000259" key="5">
    <source>
        <dbReference type="PROSITE" id="PS50043"/>
    </source>
</evidence>
<dbReference type="EMBL" id="VIWT01000002">
    <property type="protein sequence ID" value="TWF91477.1"/>
    <property type="molecule type" value="Genomic_DNA"/>
</dbReference>
<dbReference type="PANTHER" id="PTHR44688:SF16">
    <property type="entry name" value="DNA-BINDING TRANSCRIPTIONAL ACTIVATOR DEVR_DOSR"/>
    <property type="match status" value="1"/>
</dbReference>
<dbReference type="Proteomes" id="UP000317940">
    <property type="component" value="Unassembled WGS sequence"/>
</dbReference>
<organism evidence="6 7">
    <name type="scientific">Kitasatospora viridis</name>
    <dbReference type="NCBI Taxonomy" id="281105"/>
    <lineage>
        <taxon>Bacteria</taxon>
        <taxon>Bacillati</taxon>
        <taxon>Actinomycetota</taxon>
        <taxon>Actinomycetes</taxon>
        <taxon>Kitasatosporales</taxon>
        <taxon>Streptomycetaceae</taxon>
        <taxon>Kitasatospora</taxon>
    </lineage>
</organism>
<dbReference type="Gene3D" id="1.10.10.10">
    <property type="entry name" value="Winged helix-like DNA-binding domain superfamily/Winged helix DNA-binding domain"/>
    <property type="match status" value="1"/>
</dbReference>
<dbReference type="InterPro" id="IPR036388">
    <property type="entry name" value="WH-like_DNA-bd_sf"/>
</dbReference>
<reference evidence="6 7" key="1">
    <citation type="submission" date="2019-06" db="EMBL/GenBank/DDBJ databases">
        <title>Sequencing the genomes of 1000 actinobacteria strains.</title>
        <authorList>
            <person name="Klenk H.-P."/>
        </authorList>
    </citation>
    <scope>NUCLEOTIDE SEQUENCE [LARGE SCALE GENOMIC DNA]</scope>
    <source>
        <strain evidence="6 7">DSM 44826</strain>
    </source>
</reference>
<comment type="caution">
    <text evidence="6">The sequence shown here is derived from an EMBL/GenBank/DDBJ whole genome shotgun (WGS) entry which is preliminary data.</text>
</comment>
<dbReference type="PANTHER" id="PTHR44688">
    <property type="entry name" value="DNA-BINDING TRANSCRIPTIONAL ACTIVATOR DEVR_DOSR"/>
    <property type="match status" value="1"/>
</dbReference>
<evidence type="ECO:0000256" key="2">
    <source>
        <dbReference type="ARBA" id="ARBA00023125"/>
    </source>
</evidence>
<evidence type="ECO:0000256" key="1">
    <source>
        <dbReference type="ARBA" id="ARBA00023015"/>
    </source>
</evidence>
<evidence type="ECO:0000256" key="4">
    <source>
        <dbReference type="SAM" id="MobiDB-lite"/>
    </source>
</evidence>
<feature type="domain" description="HTH luxR-type" evidence="5">
    <location>
        <begin position="286"/>
        <end position="349"/>
    </location>
</feature>
<dbReference type="AlphaFoldDB" id="A0A561TWI6"/>
<evidence type="ECO:0000256" key="3">
    <source>
        <dbReference type="ARBA" id="ARBA00023163"/>
    </source>
</evidence>
<protein>
    <submittedName>
        <fullName evidence="6">DNA-binding CsgD family transcriptional regulator</fullName>
    </submittedName>
</protein>
<keyword evidence="2 6" id="KW-0238">DNA-binding</keyword>
<dbReference type="InterPro" id="IPR000792">
    <property type="entry name" value="Tscrpt_reg_LuxR_C"/>
</dbReference>